<comment type="caution">
    <text evidence="2">The sequence shown here is derived from an EMBL/GenBank/DDBJ whole genome shotgun (WGS) entry which is preliminary data.</text>
</comment>
<dbReference type="Proteomes" id="UP000321181">
    <property type="component" value="Unassembled WGS sequence"/>
</dbReference>
<evidence type="ECO:0000313" key="2">
    <source>
        <dbReference type="EMBL" id="GEO34325.1"/>
    </source>
</evidence>
<gene>
    <name evidence="2" type="ORF">CAE01nite_20500</name>
</gene>
<reference evidence="2 3" key="1">
    <citation type="submission" date="2019-07" db="EMBL/GenBank/DDBJ databases">
        <title>Whole genome shotgun sequence of Cellulomonas aerilata NBRC 106308.</title>
        <authorList>
            <person name="Hosoyama A."/>
            <person name="Uohara A."/>
            <person name="Ohji S."/>
            <person name="Ichikawa N."/>
        </authorList>
    </citation>
    <scope>NUCLEOTIDE SEQUENCE [LARGE SCALE GENOMIC DNA]</scope>
    <source>
        <strain evidence="2 3">NBRC 106308</strain>
    </source>
</reference>
<feature type="compositionally biased region" description="Polar residues" evidence="1">
    <location>
        <begin position="49"/>
        <end position="61"/>
    </location>
</feature>
<dbReference type="AlphaFoldDB" id="A0A512DCY1"/>
<name>A0A512DCY1_9CELL</name>
<dbReference type="Pfam" id="PF16259">
    <property type="entry name" value="DUF4913"/>
    <property type="match status" value="1"/>
</dbReference>
<evidence type="ECO:0000256" key="1">
    <source>
        <dbReference type="SAM" id="MobiDB-lite"/>
    </source>
</evidence>
<accession>A0A512DCY1</accession>
<feature type="region of interest" description="Disordered" evidence="1">
    <location>
        <begin position="48"/>
        <end position="81"/>
    </location>
</feature>
<organism evidence="2 3">
    <name type="scientific">Cellulomonas aerilata</name>
    <dbReference type="NCBI Taxonomy" id="515326"/>
    <lineage>
        <taxon>Bacteria</taxon>
        <taxon>Bacillati</taxon>
        <taxon>Actinomycetota</taxon>
        <taxon>Actinomycetes</taxon>
        <taxon>Micrococcales</taxon>
        <taxon>Cellulomonadaceae</taxon>
        <taxon>Cellulomonas</taxon>
    </lineage>
</organism>
<proteinExistence type="predicted"/>
<keyword evidence="3" id="KW-1185">Reference proteome</keyword>
<evidence type="ECO:0008006" key="4">
    <source>
        <dbReference type="Google" id="ProtNLM"/>
    </source>
</evidence>
<sequence>MVGGRGSAIAQFEALWRAWKAARLDGVGATLGWWREADHHMAVRMDTSVPFSSSSDTNSKSEPLPCESPPPGMLPDVRAPL</sequence>
<dbReference type="EMBL" id="BJYY01000013">
    <property type="protein sequence ID" value="GEO34325.1"/>
    <property type="molecule type" value="Genomic_DNA"/>
</dbReference>
<protein>
    <recommendedName>
        <fullName evidence="4">DUF4913 domain-containing protein</fullName>
    </recommendedName>
</protein>
<dbReference type="RefSeq" id="WP_186816518.1">
    <property type="nucleotide sequence ID" value="NZ_BJYY01000013.1"/>
</dbReference>
<evidence type="ECO:0000313" key="3">
    <source>
        <dbReference type="Proteomes" id="UP000321181"/>
    </source>
</evidence>
<dbReference type="InterPro" id="IPR032584">
    <property type="entry name" value="DUF4913"/>
</dbReference>